<evidence type="ECO:0000259" key="4">
    <source>
        <dbReference type="Pfam" id="PF14648"/>
    </source>
</evidence>
<sequence length="779" mass="87624">MNTDVEFHIRQNYPWNKLPTNVKQSVGNSQREYEKHVQLYSIRNQLRFRNNLVRHVRKDERKYYEELLKYSRDHLMLYPYHLSDIMVKGLRITPFSYYISIMEDIMNVEKSYDSLPNFTAADCLRLLGIGRNQYIDLMNQCRSSKKFFRRKTARDLLPSKPVEISVEPWWVAQTGYITEDDIRICSVAERKAIDKMIDSGPQLAGSMEYNVVLSLYNRGYIYLDVPISDDSCMSVPPLEGFVMNRVQGDYFETLLYKIFVSIDEQTNVSEVGEITLRLSLNAVSMYCRLGFALKKGSSFSSEQLHPTWKTAPSVNRLKSTVDPKQMLLSWEQGSPVMEAGSSATDTDTTSLEDQDNTSVSSLSNPGPAAPPTKRIAFLFDSTLTAFLMMGNLSPNLKSHAVTMFEVGKLSDETLDSFLMELDKVESTAEGEAQRYFDHALTLRNTILFLRYNKELTTDQGLPLDMLRCESLLGLDQATCSRVLNKNYKLLVSMAPLSNEIRPISSCTPQVYDRLLITSWGHDPGVVPSSNVLTMLNDALTHSAVLIQGHGLQGHGETVHVPFPFDREDLKGEFSSSNMCVHKALLLLREKVDLEHQCGYITMLNPNNRHRRRASESSDGRDSHLGGGLEANSSTESFELVTEDNNGGKQAAEVPLTEDEWVPLELCFGMPLFSSELNRKICRKIASHGLCSKDSLQDLLHSSRKLSLKVLSFVQSFQDGSQGQPDPDSGVSGPLSQPPAESGVPLPALNLIFKDGQLREWSGRAPPPLHISALQKDQTL</sequence>
<organism evidence="5 6">
    <name type="scientific">Oncorhynchus kisutch</name>
    <name type="common">Coho salmon</name>
    <name type="synonym">Salmo kisutch</name>
    <dbReference type="NCBI Taxonomy" id="8019"/>
    <lineage>
        <taxon>Eukaryota</taxon>
        <taxon>Metazoa</taxon>
        <taxon>Chordata</taxon>
        <taxon>Craniata</taxon>
        <taxon>Vertebrata</taxon>
        <taxon>Euteleostomi</taxon>
        <taxon>Actinopterygii</taxon>
        <taxon>Neopterygii</taxon>
        <taxon>Teleostei</taxon>
        <taxon>Protacanthopterygii</taxon>
        <taxon>Salmoniformes</taxon>
        <taxon>Salmonidae</taxon>
        <taxon>Salmoninae</taxon>
        <taxon>Oncorhynchus</taxon>
    </lineage>
</organism>
<comment type="similarity">
    <text evidence="1">Belongs to the FAM91 family.</text>
</comment>
<dbReference type="GO" id="GO:0006886">
    <property type="term" value="P:intracellular protein transport"/>
    <property type="evidence" value="ECO:0007669"/>
    <property type="project" value="TreeGrafter"/>
</dbReference>
<name>A0A8C7GRI4_ONCKI</name>
<dbReference type="Pfam" id="PF14647">
    <property type="entry name" value="FAM91_N"/>
    <property type="match status" value="1"/>
</dbReference>
<protein>
    <submittedName>
        <fullName evidence="5">Family with sequence similarity 91 member A1</fullName>
    </submittedName>
</protein>
<dbReference type="Proteomes" id="UP000694557">
    <property type="component" value="Unassembled WGS sequence"/>
</dbReference>
<dbReference type="Ensembl" id="ENSOKIT00005050018.1">
    <property type="protein sequence ID" value="ENSOKIP00005047430.1"/>
    <property type="gene ID" value="ENSOKIG00005019809.1"/>
</dbReference>
<dbReference type="InterPro" id="IPR039199">
    <property type="entry name" value="FAM91"/>
</dbReference>
<feature type="region of interest" description="Disordered" evidence="2">
    <location>
        <begin position="716"/>
        <end position="742"/>
    </location>
</feature>
<feature type="domain" description="FAM91 N-terminal" evidence="3">
    <location>
        <begin position="8"/>
        <end position="309"/>
    </location>
</feature>
<gene>
    <name evidence="5" type="primary">FAM91A1</name>
    <name evidence="5" type="synonym">LOC109886244</name>
</gene>
<dbReference type="Pfam" id="PF14648">
    <property type="entry name" value="FAM91_C"/>
    <property type="match status" value="1"/>
</dbReference>
<dbReference type="GO" id="GO:0005802">
    <property type="term" value="C:trans-Golgi network"/>
    <property type="evidence" value="ECO:0007669"/>
    <property type="project" value="TreeGrafter"/>
</dbReference>
<feature type="domain" description="FAM91 C-terminal" evidence="4">
    <location>
        <begin position="372"/>
        <end position="511"/>
    </location>
</feature>
<dbReference type="AlphaFoldDB" id="A0A8C7GRI4"/>
<dbReference type="InterPro" id="IPR028097">
    <property type="entry name" value="FAM91_C_dom"/>
</dbReference>
<dbReference type="GO" id="GO:0031410">
    <property type="term" value="C:cytoplasmic vesicle"/>
    <property type="evidence" value="ECO:0007669"/>
    <property type="project" value="TreeGrafter"/>
</dbReference>
<keyword evidence="6" id="KW-1185">Reference proteome</keyword>
<feature type="region of interest" description="Disordered" evidence="2">
    <location>
        <begin position="336"/>
        <end position="368"/>
    </location>
</feature>
<evidence type="ECO:0000259" key="3">
    <source>
        <dbReference type="Pfam" id="PF14647"/>
    </source>
</evidence>
<dbReference type="GeneTree" id="ENSGT00390000009543"/>
<dbReference type="InterPro" id="IPR028091">
    <property type="entry name" value="FAM91_N_dom"/>
</dbReference>
<accession>A0A8C7GRI4</accession>
<reference evidence="5" key="1">
    <citation type="submission" date="2025-08" db="UniProtKB">
        <authorList>
            <consortium name="Ensembl"/>
        </authorList>
    </citation>
    <scope>IDENTIFICATION</scope>
</reference>
<reference evidence="5" key="2">
    <citation type="submission" date="2025-09" db="UniProtKB">
        <authorList>
            <consortium name="Ensembl"/>
        </authorList>
    </citation>
    <scope>IDENTIFICATION</scope>
</reference>
<evidence type="ECO:0000256" key="2">
    <source>
        <dbReference type="SAM" id="MobiDB-lite"/>
    </source>
</evidence>
<evidence type="ECO:0000313" key="5">
    <source>
        <dbReference type="Ensembl" id="ENSOKIP00005047430.1"/>
    </source>
</evidence>
<dbReference type="PANTHER" id="PTHR28441:SF2">
    <property type="entry name" value="PROTEIN FAM91A1"/>
    <property type="match status" value="1"/>
</dbReference>
<dbReference type="GO" id="GO:0099041">
    <property type="term" value="P:vesicle tethering to Golgi"/>
    <property type="evidence" value="ECO:0007669"/>
    <property type="project" value="TreeGrafter"/>
</dbReference>
<evidence type="ECO:0000313" key="6">
    <source>
        <dbReference type="Proteomes" id="UP000694557"/>
    </source>
</evidence>
<dbReference type="PANTHER" id="PTHR28441">
    <property type="entry name" value="PROTEIN FAM91A1"/>
    <property type="match status" value="1"/>
</dbReference>
<feature type="compositionally biased region" description="Polar residues" evidence="2">
    <location>
        <begin position="630"/>
        <end position="647"/>
    </location>
</feature>
<feature type="region of interest" description="Disordered" evidence="2">
    <location>
        <begin position="608"/>
        <end position="650"/>
    </location>
</feature>
<proteinExistence type="inferred from homology"/>
<feature type="compositionally biased region" description="Basic and acidic residues" evidence="2">
    <location>
        <begin position="613"/>
        <end position="623"/>
    </location>
</feature>
<evidence type="ECO:0000256" key="1">
    <source>
        <dbReference type="ARBA" id="ARBA00010319"/>
    </source>
</evidence>